<dbReference type="Proteomes" id="UP000249099">
    <property type="component" value="Unassembled WGS sequence"/>
</dbReference>
<dbReference type="EMBL" id="NAQV01000023">
    <property type="protein sequence ID" value="RAN62372.1"/>
    <property type="molecule type" value="Genomic_DNA"/>
</dbReference>
<proteinExistence type="predicted"/>
<dbReference type="AlphaFoldDB" id="A0A328KS62"/>
<dbReference type="RefSeq" id="WP_112790320.1">
    <property type="nucleotide sequence ID" value="NZ_NAQV01000023.1"/>
</dbReference>
<accession>A0A328KS62</accession>
<sequence length="205" mass="24216">MFEEHPGLYYIAAELELKERCNNLKNEIREKLEHLASSGVDAYGINIVNLDEEIYHVAKEVVRLMLKDEMIEETEKNKLINHITKEMERVVARILDEHDVIIIDGQLQTREYTHLSGDSTLNDFVLMAGRLDKNEKAVFKFLRQESYSLGNAYFGIHTLERKINETIEKWEKEIEACKWHLCNQGIYYHMGRIIREYLELKKLKS</sequence>
<gene>
    <name evidence="1" type="ORF">B8A44_07440</name>
</gene>
<reference evidence="1 2" key="1">
    <citation type="submission" date="2017-03" db="EMBL/GenBank/DDBJ databases">
        <title>wgs assembly of Dolosigranulum pigrum KPL CDC strains.</title>
        <authorList>
            <person name="Brugger S.D."/>
            <person name="Pettigrew M."/>
            <person name="Kong Y."/>
            <person name="Lemon K.P."/>
        </authorList>
    </citation>
    <scope>NUCLEOTIDE SEQUENCE [LARGE SCALE GENOMIC DNA]</scope>
    <source>
        <strain evidence="1 2">KPL1931_CDC4294-98</strain>
    </source>
</reference>
<comment type="caution">
    <text evidence="1">The sequence shown here is derived from an EMBL/GenBank/DDBJ whole genome shotgun (WGS) entry which is preliminary data.</text>
</comment>
<evidence type="ECO:0000313" key="2">
    <source>
        <dbReference type="Proteomes" id="UP000249099"/>
    </source>
</evidence>
<evidence type="ECO:0000313" key="1">
    <source>
        <dbReference type="EMBL" id="RAN62372.1"/>
    </source>
</evidence>
<name>A0A328KS62_9LACT</name>
<protein>
    <submittedName>
        <fullName evidence="1">Uncharacterized protein</fullName>
    </submittedName>
</protein>
<organism evidence="1 2">
    <name type="scientific">Dolosigranulum pigrum</name>
    <dbReference type="NCBI Taxonomy" id="29394"/>
    <lineage>
        <taxon>Bacteria</taxon>
        <taxon>Bacillati</taxon>
        <taxon>Bacillota</taxon>
        <taxon>Bacilli</taxon>
        <taxon>Lactobacillales</taxon>
        <taxon>Carnobacteriaceae</taxon>
        <taxon>Dolosigranulum</taxon>
    </lineage>
</organism>